<evidence type="ECO:0000313" key="2">
    <source>
        <dbReference type="Proteomes" id="UP000886520"/>
    </source>
</evidence>
<name>A0A9D4UPK8_ADICA</name>
<dbReference type="AlphaFoldDB" id="A0A9D4UPK8"/>
<accession>A0A9D4UPK8</accession>
<evidence type="ECO:0000313" key="1">
    <source>
        <dbReference type="EMBL" id="KAI5071749.1"/>
    </source>
</evidence>
<proteinExistence type="predicted"/>
<comment type="caution">
    <text evidence="1">The sequence shown here is derived from an EMBL/GenBank/DDBJ whole genome shotgun (WGS) entry which is preliminary data.</text>
</comment>
<organism evidence="1 2">
    <name type="scientific">Adiantum capillus-veneris</name>
    <name type="common">Maidenhair fern</name>
    <dbReference type="NCBI Taxonomy" id="13818"/>
    <lineage>
        <taxon>Eukaryota</taxon>
        <taxon>Viridiplantae</taxon>
        <taxon>Streptophyta</taxon>
        <taxon>Embryophyta</taxon>
        <taxon>Tracheophyta</taxon>
        <taxon>Polypodiopsida</taxon>
        <taxon>Polypodiidae</taxon>
        <taxon>Polypodiales</taxon>
        <taxon>Pteridineae</taxon>
        <taxon>Pteridaceae</taxon>
        <taxon>Vittarioideae</taxon>
        <taxon>Adiantum</taxon>
    </lineage>
</organism>
<protein>
    <submittedName>
        <fullName evidence="1">Uncharacterized protein</fullName>
    </submittedName>
</protein>
<reference evidence="1" key="1">
    <citation type="submission" date="2021-01" db="EMBL/GenBank/DDBJ databases">
        <title>Adiantum capillus-veneris genome.</title>
        <authorList>
            <person name="Fang Y."/>
            <person name="Liao Q."/>
        </authorList>
    </citation>
    <scope>NUCLEOTIDE SEQUENCE</scope>
    <source>
        <strain evidence="1">H3</strain>
        <tissue evidence="1">Leaf</tissue>
    </source>
</reference>
<dbReference type="EMBL" id="JABFUD020000013">
    <property type="protein sequence ID" value="KAI5071749.1"/>
    <property type="molecule type" value="Genomic_DNA"/>
</dbReference>
<sequence length="139" mass="13916">MVGGNGCSSVYVTINAVSDSVVEDGAGTAEACIFAFCCATASAGRTGASTGPLALSDGGIDAASGSPADGALGAAMAPTKGGTSYGLLLRLLLSSNHSPSLNKMFHLKLGLWQRNNTGWNIQKTFLTCGGVGCRGFSHI</sequence>
<dbReference type="Proteomes" id="UP000886520">
    <property type="component" value="Chromosome 13"/>
</dbReference>
<keyword evidence="2" id="KW-1185">Reference proteome</keyword>
<gene>
    <name evidence="1" type="ORF">GOP47_0014000</name>
</gene>